<dbReference type="CTD" id="10970"/>
<evidence type="ECO:0000256" key="1">
    <source>
        <dbReference type="ARBA" id="ARBA00004236"/>
    </source>
</evidence>
<keyword evidence="6 9" id="KW-0472">Membrane</keyword>
<dbReference type="AlphaFoldDB" id="A0A6P8RVP6"/>
<evidence type="ECO:0000256" key="9">
    <source>
        <dbReference type="SAM" id="Phobius"/>
    </source>
</evidence>
<dbReference type="FunCoup" id="A0A6P8RVP6">
    <property type="interactions" value="451"/>
</dbReference>
<dbReference type="GeneID" id="117364095"/>
<feature type="coiled-coil region" evidence="7">
    <location>
        <begin position="203"/>
        <end position="257"/>
    </location>
</feature>
<feature type="region of interest" description="Disordered" evidence="8">
    <location>
        <begin position="1"/>
        <end position="41"/>
    </location>
</feature>
<evidence type="ECO:0000256" key="7">
    <source>
        <dbReference type="SAM" id="Coils"/>
    </source>
</evidence>
<evidence type="ECO:0000313" key="11">
    <source>
        <dbReference type="RefSeq" id="XP_033808826.1"/>
    </source>
</evidence>
<keyword evidence="5" id="KW-0597">Phosphoprotein</keyword>
<evidence type="ECO:0000256" key="6">
    <source>
        <dbReference type="ARBA" id="ARBA00023136"/>
    </source>
</evidence>
<evidence type="ECO:0000256" key="2">
    <source>
        <dbReference type="ARBA" id="ARBA00004496"/>
    </source>
</evidence>
<name>A0A6P8RVP6_GEOSA</name>
<dbReference type="PANTHER" id="PTHR45161">
    <property type="entry name" value="CYTOSKELETON-ASSOCIATED PROTEIN 4"/>
    <property type="match status" value="1"/>
</dbReference>
<feature type="coiled-coil region" evidence="7">
    <location>
        <begin position="507"/>
        <end position="541"/>
    </location>
</feature>
<feature type="transmembrane region" description="Helical" evidence="9">
    <location>
        <begin position="51"/>
        <end position="75"/>
    </location>
</feature>
<dbReference type="OrthoDB" id="9944809at2759"/>
<evidence type="ECO:0000256" key="3">
    <source>
        <dbReference type="ARBA" id="ARBA00022475"/>
    </source>
</evidence>
<keyword evidence="9" id="KW-1133">Transmembrane helix</keyword>
<evidence type="ECO:0000256" key="8">
    <source>
        <dbReference type="SAM" id="MobiDB-lite"/>
    </source>
</evidence>
<evidence type="ECO:0000256" key="5">
    <source>
        <dbReference type="ARBA" id="ARBA00022553"/>
    </source>
</evidence>
<dbReference type="GO" id="GO:0005737">
    <property type="term" value="C:cytoplasm"/>
    <property type="evidence" value="ECO:0007669"/>
    <property type="project" value="UniProtKB-SubCell"/>
</dbReference>
<evidence type="ECO:0000256" key="4">
    <source>
        <dbReference type="ARBA" id="ARBA00022490"/>
    </source>
</evidence>
<gene>
    <name evidence="11" type="primary">CKAP4</name>
</gene>
<feature type="coiled-coil region" evidence="7">
    <location>
        <begin position="81"/>
        <end position="140"/>
    </location>
</feature>
<reference evidence="11" key="1">
    <citation type="submission" date="2025-08" db="UniProtKB">
        <authorList>
            <consortium name="RefSeq"/>
        </authorList>
    </citation>
    <scope>IDENTIFICATION</scope>
</reference>
<keyword evidence="10" id="KW-1185">Reference proteome</keyword>
<dbReference type="RefSeq" id="XP_033808826.1">
    <property type="nucleotide sequence ID" value="XM_033952935.1"/>
</dbReference>
<proteinExistence type="predicted"/>
<keyword evidence="9" id="KW-0812">Transmembrane</keyword>
<dbReference type="GO" id="GO:0005886">
    <property type="term" value="C:plasma membrane"/>
    <property type="evidence" value="ECO:0007669"/>
    <property type="project" value="UniProtKB-SubCell"/>
</dbReference>
<protein>
    <submittedName>
        <fullName evidence="11">Cytoskeleton-associated protein 4</fullName>
    </submittedName>
</protein>
<dbReference type="PANTHER" id="PTHR45161:SF1">
    <property type="entry name" value="CYTOSKELETON-ASSOCIATED PROTEIN 4"/>
    <property type="match status" value="1"/>
</dbReference>
<feature type="coiled-coil region" evidence="7">
    <location>
        <begin position="405"/>
        <end position="452"/>
    </location>
</feature>
<evidence type="ECO:0000313" key="10">
    <source>
        <dbReference type="Proteomes" id="UP000515159"/>
    </source>
</evidence>
<keyword evidence="7" id="KW-0175">Coiled coil</keyword>
<keyword evidence="4" id="KW-0963">Cytoplasm</keyword>
<dbReference type="Proteomes" id="UP000515159">
    <property type="component" value="Chromosome 7"/>
</dbReference>
<comment type="subcellular location">
    <subcellularLocation>
        <location evidence="1">Cell membrane</location>
    </subcellularLocation>
    <subcellularLocation>
        <location evidence="2">Cytoplasm</location>
    </subcellularLocation>
</comment>
<dbReference type="KEGG" id="gsh:117364095"/>
<sequence>MSTVKHRSKGTDKSAPFPQAPDDVAKNKCGKGSKAGNSHPRAALRRSCSSVVLFLVSVAAVAGAAFLIHCMYHLLEEVRTLSKRQEAMTRQEENLDQAMESALKQVNSLEVTVGSIQSVLKDVEQKQDESERVFREGERETRKISDVLKKLQDEILKDLSNGIQDVKDARERDFPFFEKNIEEKLTELTTSINDNIALFTSVQKRSENEINSMKAKVASLEVSDLLTSELKEVQDSISELQTKLEDKDKVIELLKDTISSADNVSLLKQGQEILNERVETQQGMLDTLIDQIKSTQETFMYLPIDVASLKEEFLQTQSTLKEQKQHFSESIEGNSKNFDSRLELIEMNMHELTLSAAQQSDNINSILSDYKDLDGKFAAIQEAIDVMRSSVINSDNNSQLEIDAVQSLRESQDSLTSEVEELKRDISTLPHMTAEIHRLQEELQKVNDLEAERPGTLNFQKSQTFSDKVLSLERFVNELQSTVSEAQLDLGMLRTAVDNLVTYSVKIENNENNMVVMRESLQDLRYEYDRLLEKIEKVQEAV</sequence>
<dbReference type="InParanoid" id="A0A6P8RVP6"/>
<organism evidence="10 11">
    <name type="scientific">Geotrypetes seraphini</name>
    <name type="common">Gaboon caecilian</name>
    <name type="synonym">Caecilia seraphini</name>
    <dbReference type="NCBI Taxonomy" id="260995"/>
    <lineage>
        <taxon>Eukaryota</taxon>
        <taxon>Metazoa</taxon>
        <taxon>Chordata</taxon>
        <taxon>Craniata</taxon>
        <taxon>Vertebrata</taxon>
        <taxon>Euteleostomi</taxon>
        <taxon>Amphibia</taxon>
        <taxon>Gymnophiona</taxon>
        <taxon>Geotrypetes</taxon>
    </lineage>
</organism>
<keyword evidence="3" id="KW-1003">Cell membrane</keyword>
<accession>A0A6P8RVP6</accession>